<dbReference type="InterPro" id="IPR050377">
    <property type="entry name" value="Radical_SAM_PqqE_MftC-like"/>
</dbReference>
<dbReference type="RefSeq" id="WP_165333210.1">
    <property type="nucleotide sequence ID" value="NZ_JAAKZW010000075.1"/>
</dbReference>
<evidence type="ECO:0000313" key="7">
    <source>
        <dbReference type="Proteomes" id="UP000481109"/>
    </source>
</evidence>
<dbReference type="PANTHER" id="PTHR11228">
    <property type="entry name" value="RADICAL SAM DOMAIN PROTEIN"/>
    <property type="match status" value="1"/>
</dbReference>
<protein>
    <submittedName>
        <fullName evidence="6">Radical SAM protein</fullName>
    </submittedName>
</protein>
<proteinExistence type="predicted"/>
<evidence type="ECO:0000256" key="3">
    <source>
        <dbReference type="ARBA" id="ARBA00023004"/>
    </source>
</evidence>
<dbReference type="InterPro" id="IPR007197">
    <property type="entry name" value="rSAM"/>
</dbReference>
<accession>A0A6G4XKL0</accession>
<gene>
    <name evidence="6" type="ORF">G6045_19110</name>
</gene>
<dbReference type="SUPFAM" id="SSF102114">
    <property type="entry name" value="Radical SAM enzymes"/>
    <property type="match status" value="1"/>
</dbReference>
<dbReference type="AlphaFoldDB" id="A0A6G4XKL0"/>
<dbReference type="SFLD" id="SFLDG01067">
    <property type="entry name" value="SPASM/twitch_domain_containing"/>
    <property type="match status" value="1"/>
</dbReference>
<dbReference type="Gene3D" id="3.20.20.70">
    <property type="entry name" value="Aldolase class I"/>
    <property type="match status" value="1"/>
</dbReference>
<comment type="caution">
    <text evidence="6">The sequence shown here is derived from an EMBL/GenBank/DDBJ whole genome shotgun (WGS) entry which is preliminary data.</text>
</comment>
<dbReference type="CDD" id="cd01335">
    <property type="entry name" value="Radical_SAM"/>
    <property type="match status" value="1"/>
</dbReference>
<keyword evidence="7" id="KW-1185">Reference proteome</keyword>
<dbReference type="EMBL" id="JAAKZW010000075">
    <property type="protein sequence ID" value="NGO77753.1"/>
    <property type="molecule type" value="Genomic_DNA"/>
</dbReference>
<dbReference type="GO" id="GO:0003824">
    <property type="term" value="F:catalytic activity"/>
    <property type="evidence" value="ECO:0007669"/>
    <property type="project" value="InterPro"/>
</dbReference>
<dbReference type="Pfam" id="PF04055">
    <property type="entry name" value="Radical_SAM"/>
    <property type="match status" value="1"/>
</dbReference>
<dbReference type="SFLD" id="SFLDS00029">
    <property type="entry name" value="Radical_SAM"/>
    <property type="match status" value="1"/>
</dbReference>
<evidence type="ECO:0000256" key="4">
    <source>
        <dbReference type="ARBA" id="ARBA00023014"/>
    </source>
</evidence>
<keyword evidence="1" id="KW-0949">S-adenosyl-L-methionine</keyword>
<organism evidence="6 7">
    <name type="scientific">Streptomyces mesophilus</name>
    <dbReference type="NCBI Taxonomy" id="1775132"/>
    <lineage>
        <taxon>Bacteria</taxon>
        <taxon>Bacillati</taxon>
        <taxon>Actinomycetota</taxon>
        <taxon>Actinomycetes</taxon>
        <taxon>Kitasatosporales</taxon>
        <taxon>Streptomycetaceae</taxon>
        <taxon>Streptomyces</taxon>
    </lineage>
</organism>
<dbReference type="InterPro" id="IPR058240">
    <property type="entry name" value="rSAM_sf"/>
</dbReference>
<dbReference type="PROSITE" id="PS51918">
    <property type="entry name" value="RADICAL_SAM"/>
    <property type="match status" value="1"/>
</dbReference>
<evidence type="ECO:0000259" key="5">
    <source>
        <dbReference type="PROSITE" id="PS51918"/>
    </source>
</evidence>
<dbReference type="PANTHER" id="PTHR11228:SF7">
    <property type="entry name" value="PQQA PEPTIDE CYCLASE"/>
    <property type="match status" value="1"/>
</dbReference>
<dbReference type="GO" id="GO:0046872">
    <property type="term" value="F:metal ion binding"/>
    <property type="evidence" value="ECO:0007669"/>
    <property type="project" value="UniProtKB-KW"/>
</dbReference>
<evidence type="ECO:0000256" key="2">
    <source>
        <dbReference type="ARBA" id="ARBA00022723"/>
    </source>
</evidence>
<dbReference type="Proteomes" id="UP000481109">
    <property type="component" value="Unassembled WGS sequence"/>
</dbReference>
<keyword evidence="4" id="KW-0411">Iron-sulfur</keyword>
<keyword evidence="2" id="KW-0479">Metal-binding</keyword>
<sequence>MHQLIASPQQHTYLIARPGVKRGARLPADHYEQLRNAAQIDAAVPEWLAHMASAVWGLRLAGQPMNGHVLVRERAALGYSRATWEINKGCNFDCEHCFLAQREFEGMTWEQKTQLIDILRDAGVLWLQFTGGEPTIDKDFPAAYEYAYRQGMLLEILTNGSRLAAAPVLDLLTTLRPHKITVSLYGASDASAEVLTRSPKAYSRVIKGLMAIREAGLNTEIALIVTTHNAHEIIAMRTIAADLADTVTEYANISPTYDGQPDPLATQAPEFLDRSTPFTSCPAGHTFLHVDPIGLATMCKVGRENPINLLDTGVEGLADLPRIADAQMLRTGGCTGCKLSGTCRVCRPLAKAYQEAKAPLNTYCQHGQGVRA</sequence>
<feature type="domain" description="Radical SAM core" evidence="5">
    <location>
        <begin position="76"/>
        <end position="291"/>
    </location>
</feature>
<evidence type="ECO:0000256" key="1">
    <source>
        <dbReference type="ARBA" id="ARBA00022691"/>
    </source>
</evidence>
<name>A0A6G4XKL0_9ACTN</name>
<keyword evidence="3" id="KW-0408">Iron</keyword>
<reference evidence="6 7" key="1">
    <citation type="submission" date="2020-02" db="EMBL/GenBank/DDBJ databases">
        <title>Whole-genome analyses of novel actinobacteria.</title>
        <authorList>
            <person name="Sahin N."/>
            <person name="Tokatli A."/>
        </authorList>
    </citation>
    <scope>NUCLEOTIDE SEQUENCE [LARGE SCALE GENOMIC DNA]</scope>
    <source>
        <strain evidence="6 7">YC504</strain>
    </source>
</reference>
<dbReference type="InterPro" id="IPR013785">
    <property type="entry name" value="Aldolase_TIM"/>
</dbReference>
<evidence type="ECO:0000313" key="6">
    <source>
        <dbReference type="EMBL" id="NGO77753.1"/>
    </source>
</evidence>
<dbReference type="GO" id="GO:0051536">
    <property type="term" value="F:iron-sulfur cluster binding"/>
    <property type="evidence" value="ECO:0007669"/>
    <property type="project" value="UniProtKB-KW"/>
</dbReference>